<dbReference type="Pfam" id="PF02826">
    <property type="entry name" value="2-Hacid_dh_C"/>
    <property type="match status" value="1"/>
</dbReference>
<organism evidence="4 5">
    <name type="scientific">Horticoccus luteus</name>
    <dbReference type="NCBI Taxonomy" id="2862869"/>
    <lineage>
        <taxon>Bacteria</taxon>
        <taxon>Pseudomonadati</taxon>
        <taxon>Verrucomicrobiota</taxon>
        <taxon>Opitutia</taxon>
        <taxon>Opitutales</taxon>
        <taxon>Opitutaceae</taxon>
        <taxon>Horticoccus</taxon>
    </lineage>
</organism>
<evidence type="ECO:0000256" key="2">
    <source>
        <dbReference type="ARBA" id="ARBA00023027"/>
    </source>
</evidence>
<dbReference type="InterPro" id="IPR050223">
    <property type="entry name" value="D-isomer_2-hydroxyacid_DH"/>
</dbReference>
<dbReference type="Gene3D" id="3.40.50.720">
    <property type="entry name" value="NAD(P)-binding Rossmann-like Domain"/>
    <property type="match status" value="2"/>
</dbReference>
<dbReference type="PANTHER" id="PTHR10996">
    <property type="entry name" value="2-HYDROXYACID DEHYDROGENASE-RELATED"/>
    <property type="match status" value="1"/>
</dbReference>
<proteinExistence type="predicted"/>
<accession>A0A8F9TTW3</accession>
<dbReference type="EMBL" id="CP080507">
    <property type="protein sequence ID" value="QYM78976.1"/>
    <property type="molecule type" value="Genomic_DNA"/>
</dbReference>
<dbReference type="CDD" id="cd12167">
    <property type="entry name" value="2-Hacid_dh_8"/>
    <property type="match status" value="1"/>
</dbReference>
<dbReference type="InterPro" id="IPR006140">
    <property type="entry name" value="D-isomer_DH_NAD-bd"/>
</dbReference>
<gene>
    <name evidence="4" type="ORF">K0B96_16985</name>
</gene>
<evidence type="ECO:0000313" key="5">
    <source>
        <dbReference type="Proteomes" id="UP000825051"/>
    </source>
</evidence>
<evidence type="ECO:0000259" key="3">
    <source>
        <dbReference type="Pfam" id="PF02826"/>
    </source>
</evidence>
<dbReference type="Proteomes" id="UP000825051">
    <property type="component" value="Chromosome"/>
</dbReference>
<dbReference type="PROSITE" id="PS00671">
    <property type="entry name" value="D_2_HYDROXYACID_DH_3"/>
    <property type="match status" value="1"/>
</dbReference>
<sequence length="334" mass="36403">MPRPASILAAITAIELRDFLPEPLLSEVRALTPQFAHCDTTELSAAAFHAALHQANPEVLIACWKTPPLPAELPPALRYVCYLAGSIKKFVPRAHIERGLLVTNWGGSISRVVAEWALFHTLSCLRRATFWTLAMHREGAWKNGSSETASLFGRRVGLHGFGQVAREFVRLIQPFQCSISVCAPDVDAETERRHGVRAVSSLETLFAENEIVIELAPLIPATAGIITEKLLRLLRPGGVFVNVGRGAVVDEAALLRVAQEGKIMVGLDVFSVEPLPADSPFRGLPNVTLTPHLAGPTTDRRRDAGEFSVANLRAYAADRPLQALITERVFDTST</sequence>
<dbReference type="PANTHER" id="PTHR10996:SF178">
    <property type="entry name" value="2-HYDROXYACID DEHYDROGENASE YGL185C-RELATED"/>
    <property type="match status" value="1"/>
</dbReference>
<dbReference type="AlphaFoldDB" id="A0A8F9TTW3"/>
<evidence type="ECO:0000313" key="4">
    <source>
        <dbReference type="EMBL" id="QYM78976.1"/>
    </source>
</evidence>
<dbReference type="SUPFAM" id="SSF51735">
    <property type="entry name" value="NAD(P)-binding Rossmann-fold domains"/>
    <property type="match status" value="1"/>
</dbReference>
<dbReference type="InterPro" id="IPR036291">
    <property type="entry name" value="NAD(P)-bd_dom_sf"/>
</dbReference>
<dbReference type="SUPFAM" id="SSF52283">
    <property type="entry name" value="Formate/glycerate dehydrogenase catalytic domain-like"/>
    <property type="match status" value="1"/>
</dbReference>
<reference evidence="4" key="1">
    <citation type="submission" date="2021-08" db="EMBL/GenBank/DDBJ databases">
        <title>Genome of a novel bacterium of the phylum Verrucomicrobia, Oleiharenicola sp. KSB-15.</title>
        <authorList>
            <person name="Chung J.-H."/>
            <person name="Ahn J.-H."/>
            <person name="Yoon Y."/>
            <person name="Kim D.-Y."/>
            <person name="An S.-H."/>
            <person name="Park I."/>
            <person name="Yeon J."/>
        </authorList>
    </citation>
    <scope>NUCLEOTIDE SEQUENCE</scope>
    <source>
        <strain evidence="4">KSB-15</strain>
    </source>
</reference>
<dbReference type="GO" id="GO:0005829">
    <property type="term" value="C:cytosol"/>
    <property type="evidence" value="ECO:0007669"/>
    <property type="project" value="TreeGrafter"/>
</dbReference>
<protein>
    <submittedName>
        <fullName evidence="4">Hydroxyacid dehydrogenase</fullName>
    </submittedName>
</protein>
<keyword evidence="5" id="KW-1185">Reference proteome</keyword>
<dbReference type="RefSeq" id="WP_220162227.1">
    <property type="nucleotide sequence ID" value="NZ_CP080507.1"/>
</dbReference>
<dbReference type="KEGG" id="ole:K0B96_16985"/>
<keyword evidence="2" id="KW-0520">NAD</keyword>
<evidence type="ECO:0000256" key="1">
    <source>
        <dbReference type="ARBA" id="ARBA00023002"/>
    </source>
</evidence>
<dbReference type="GO" id="GO:0030267">
    <property type="term" value="F:glyoxylate reductase (NADPH) activity"/>
    <property type="evidence" value="ECO:0007669"/>
    <property type="project" value="TreeGrafter"/>
</dbReference>
<dbReference type="InterPro" id="IPR029753">
    <property type="entry name" value="D-isomer_DH_CS"/>
</dbReference>
<feature type="domain" description="D-isomer specific 2-hydroxyacid dehydrogenase NAD-binding" evidence="3">
    <location>
        <begin position="121"/>
        <end position="294"/>
    </location>
</feature>
<dbReference type="GO" id="GO:0051287">
    <property type="term" value="F:NAD binding"/>
    <property type="evidence" value="ECO:0007669"/>
    <property type="project" value="InterPro"/>
</dbReference>
<keyword evidence="1" id="KW-0560">Oxidoreductase</keyword>
<dbReference type="GO" id="GO:0016618">
    <property type="term" value="F:hydroxypyruvate reductase [NAD(P)H] activity"/>
    <property type="evidence" value="ECO:0007669"/>
    <property type="project" value="TreeGrafter"/>
</dbReference>
<name>A0A8F9TTW3_9BACT</name>